<sequence length="51" mass="5997">MIRVIYEWRVAPENVHAFNESWKQTSATVREVYKGDHGSCLLRDEVRGNTF</sequence>
<protein>
    <submittedName>
        <fullName evidence="1">Uncharacterized protein</fullName>
    </submittedName>
</protein>
<dbReference type="HOGENOM" id="CLU_3100582_0_0_6"/>
<dbReference type="AlphaFoldDB" id="F6CSJ1"/>
<name>F6CSJ1_MARPP</name>
<dbReference type="Proteomes" id="UP000009230">
    <property type="component" value="Chromosome"/>
</dbReference>
<keyword evidence="2" id="KW-1185">Reference proteome</keyword>
<accession>F6CSJ1</accession>
<dbReference type="EMBL" id="CP002771">
    <property type="protein sequence ID" value="AEF56149.1"/>
    <property type="molecule type" value="Genomic_DNA"/>
</dbReference>
<dbReference type="KEGG" id="mpc:Mar181_3124"/>
<organism evidence="1 2">
    <name type="scientific">Marinomonas posidonica (strain CECT 7376 / NCIMB 14433 / IVIA-Po-181)</name>
    <dbReference type="NCBI Taxonomy" id="491952"/>
    <lineage>
        <taxon>Bacteria</taxon>
        <taxon>Pseudomonadati</taxon>
        <taxon>Pseudomonadota</taxon>
        <taxon>Gammaproteobacteria</taxon>
        <taxon>Oceanospirillales</taxon>
        <taxon>Oceanospirillaceae</taxon>
        <taxon>Marinomonas</taxon>
    </lineage>
</organism>
<evidence type="ECO:0000313" key="1">
    <source>
        <dbReference type="EMBL" id="AEF56149.1"/>
    </source>
</evidence>
<reference evidence="1 2" key="1">
    <citation type="journal article" date="2012" name="Stand. Genomic Sci.">
        <title>Complete genome sequence of Marinomonas posidonica type strain (IVIA-Po-181(T)).</title>
        <authorList>
            <person name="Lucas-Elio P."/>
            <person name="Goodwin L."/>
            <person name="Woyke T."/>
            <person name="Pitluck S."/>
            <person name="Nolan M."/>
            <person name="Kyrpides N.C."/>
            <person name="Detter J.C."/>
            <person name="Copeland A."/>
            <person name="Lu M."/>
            <person name="Bruce D."/>
            <person name="Detter C."/>
            <person name="Tapia R."/>
            <person name="Han S."/>
            <person name="Land M.L."/>
            <person name="Ivanova N."/>
            <person name="Mikhailova N."/>
            <person name="Johnston A.W."/>
            <person name="Sanchez-Amat A."/>
        </authorList>
    </citation>
    <scope>NUCLEOTIDE SEQUENCE [LARGE SCALE GENOMIC DNA]</scope>
    <source>
        <strain evidence="2">CECT 7376 / NCIMB 14433 / IVIA-Po-181</strain>
    </source>
</reference>
<proteinExistence type="predicted"/>
<gene>
    <name evidence="1" type="ordered locus">Mar181_3124</name>
</gene>
<dbReference type="RefSeq" id="WP_013797619.1">
    <property type="nucleotide sequence ID" value="NC_015559.1"/>
</dbReference>
<evidence type="ECO:0000313" key="2">
    <source>
        <dbReference type="Proteomes" id="UP000009230"/>
    </source>
</evidence>